<comment type="caution">
    <text evidence="1">The sequence shown here is derived from an EMBL/GenBank/DDBJ whole genome shotgun (WGS) entry which is preliminary data.</text>
</comment>
<name>H8FVZ4_MAGML</name>
<accession>H8FVZ4</accession>
<keyword evidence="2" id="KW-1185">Reference proteome</keyword>
<organism evidence="1 2">
    <name type="scientific">Magnetospirillum molischianum DSM 120</name>
    <dbReference type="NCBI Taxonomy" id="1150626"/>
    <lineage>
        <taxon>Bacteria</taxon>
        <taxon>Pseudomonadati</taxon>
        <taxon>Pseudomonadota</taxon>
        <taxon>Alphaproteobacteria</taxon>
        <taxon>Rhodospirillales</taxon>
        <taxon>Rhodospirillaceae</taxon>
        <taxon>Magnetospirillum</taxon>
    </lineage>
</organism>
<reference evidence="1 2" key="1">
    <citation type="journal article" date="2012" name="J. Bacteriol.">
        <title>Draft Genome Sequence of the Purple Photosynthetic Bacterium Phaeospirillum molischianum DSM120, a Particularly Versatile Bacterium.</title>
        <authorList>
            <person name="Duquesne K."/>
            <person name="Prima V."/>
            <person name="Ji B."/>
            <person name="Rouy Z."/>
            <person name="Medigue C."/>
            <person name="Talla E."/>
            <person name="Sturgis J.N."/>
        </authorList>
    </citation>
    <scope>NUCLEOTIDE SEQUENCE [LARGE SCALE GENOMIC DNA]</scope>
    <source>
        <strain evidence="2">DSM120</strain>
    </source>
</reference>
<dbReference type="STRING" id="1150626.PHAMO_40093"/>
<proteinExistence type="predicted"/>
<sequence length="63" mass="6849">MPIGKADCLPERVRAMMLALCQGADHDVPALAEDGCQCASRRLCDLWFACEGIHRAFTPSSRG</sequence>
<protein>
    <submittedName>
        <fullName evidence="1">Uncharacterized protein</fullName>
    </submittedName>
</protein>
<gene>
    <name evidence="1" type="ORF">PHAMO_40093</name>
</gene>
<evidence type="ECO:0000313" key="2">
    <source>
        <dbReference type="Proteomes" id="UP000004169"/>
    </source>
</evidence>
<evidence type="ECO:0000313" key="1">
    <source>
        <dbReference type="EMBL" id="CCG42532.1"/>
    </source>
</evidence>
<dbReference type="Proteomes" id="UP000004169">
    <property type="component" value="Unassembled WGS sequence"/>
</dbReference>
<dbReference type="EMBL" id="CAHP01000034">
    <property type="protein sequence ID" value="CCG42532.1"/>
    <property type="molecule type" value="Genomic_DNA"/>
</dbReference>
<dbReference type="AlphaFoldDB" id="H8FVZ4"/>